<evidence type="ECO:0000313" key="2">
    <source>
        <dbReference type="Proteomes" id="UP000005522"/>
    </source>
</evidence>
<reference evidence="1 2" key="1">
    <citation type="journal article" date="2009" name="J. Bacteriol.">
        <title>Draft genome sequence of the extremely acidophilic bacterium Acidithiobacillus caldus ATCC 51756 reveals metabolic versatility in the genus Acidithiobacillus.</title>
        <authorList>
            <person name="Valdes J."/>
            <person name="Quatrini R."/>
            <person name="Hallberg K."/>
            <person name="Dopson M."/>
            <person name="Valenzuela P.D."/>
            <person name="Holmes D.S."/>
        </authorList>
    </citation>
    <scope>NUCLEOTIDE SEQUENCE [LARGE SCALE GENOMIC DNA]</scope>
    <source>
        <strain evidence="2">ATCC 51756 / DSM 8584 / KU</strain>
    </source>
</reference>
<dbReference type="RefSeq" id="WP_272945203.1">
    <property type="nucleotide sequence ID" value="NZ_CP005986.1"/>
</dbReference>
<dbReference type="AlphaFoldDB" id="A0A059ZNG1"/>
<dbReference type="KEGG" id="acz:Acaty_c0664"/>
<name>A0A059ZNG1_ACICK</name>
<dbReference type="Proteomes" id="UP000005522">
    <property type="component" value="Chromosome"/>
</dbReference>
<dbReference type="HOGENOM" id="CLU_3211104_0_0_6"/>
<evidence type="ECO:0000313" key="1">
    <source>
        <dbReference type="EMBL" id="AIA54544.1"/>
    </source>
</evidence>
<evidence type="ECO:0008006" key="3">
    <source>
        <dbReference type="Google" id="ProtNLM"/>
    </source>
</evidence>
<gene>
    <name evidence="1" type="ORF">Acaty_c0664</name>
</gene>
<sequence length="44" mass="5191">MRFERLLNSLLQSAKARARGYRTHKNFINMAYLILGKLDLRLPT</sequence>
<protein>
    <recommendedName>
        <fullName evidence="3">Transposase</fullName>
    </recommendedName>
</protein>
<organism evidence="1 2">
    <name type="scientific">Acidithiobacillus caldus (strain ATCC 51756 / DSM 8584 / KU)</name>
    <dbReference type="NCBI Taxonomy" id="637389"/>
    <lineage>
        <taxon>Bacteria</taxon>
        <taxon>Pseudomonadati</taxon>
        <taxon>Pseudomonadota</taxon>
        <taxon>Acidithiobacillia</taxon>
        <taxon>Acidithiobacillales</taxon>
        <taxon>Acidithiobacillaceae</taxon>
        <taxon>Acidithiobacillus</taxon>
    </lineage>
</organism>
<proteinExistence type="predicted"/>
<dbReference type="EMBL" id="CP005986">
    <property type="protein sequence ID" value="AIA54544.1"/>
    <property type="molecule type" value="Genomic_DNA"/>
</dbReference>
<accession>A0A059ZNG1</accession>